<dbReference type="Gene3D" id="1.10.472.80">
    <property type="entry name" value="Ypt/Rab-GAP domain of gyp1p, domain 3"/>
    <property type="match status" value="1"/>
</dbReference>
<dbReference type="InterPro" id="IPR035969">
    <property type="entry name" value="Rab-GAP_TBC_sf"/>
</dbReference>
<feature type="transmembrane region" description="Helical" evidence="2">
    <location>
        <begin position="930"/>
        <end position="954"/>
    </location>
</feature>
<dbReference type="EMBL" id="UYSU01035048">
    <property type="protein sequence ID" value="VDL95505.1"/>
    <property type="molecule type" value="Genomic_DNA"/>
</dbReference>
<evidence type="ECO:0000256" key="1">
    <source>
        <dbReference type="ARBA" id="ARBA00022468"/>
    </source>
</evidence>
<evidence type="ECO:0000256" key="2">
    <source>
        <dbReference type="SAM" id="Phobius"/>
    </source>
</evidence>
<organism evidence="6">
    <name type="scientific">Schistocephalus solidus</name>
    <name type="common">Tapeworm</name>
    <dbReference type="NCBI Taxonomy" id="70667"/>
    <lineage>
        <taxon>Eukaryota</taxon>
        <taxon>Metazoa</taxon>
        <taxon>Spiralia</taxon>
        <taxon>Lophotrochozoa</taxon>
        <taxon>Platyhelminthes</taxon>
        <taxon>Cestoda</taxon>
        <taxon>Eucestoda</taxon>
        <taxon>Diphyllobothriidea</taxon>
        <taxon>Diphyllobothriidae</taxon>
        <taxon>Schistocephalus</taxon>
    </lineage>
</organism>
<keyword evidence="1" id="KW-0343">GTPase activation</keyword>
<dbReference type="SUPFAM" id="SSF69318">
    <property type="entry name" value="Integrin alpha N-terminal domain"/>
    <property type="match status" value="1"/>
</dbReference>
<gene>
    <name evidence="4" type="ORF">SSLN_LOCUS9120</name>
</gene>
<dbReference type="Pfam" id="PF00566">
    <property type="entry name" value="RabGAP-TBC"/>
    <property type="match status" value="1"/>
</dbReference>
<dbReference type="WBParaSite" id="SSLN_0000946901-mRNA-1">
    <property type="protein sequence ID" value="SSLN_0000946901-mRNA-1"/>
    <property type="gene ID" value="SSLN_0000946901"/>
</dbReference>
<reference evidence="4 5" key="2">
    <citation type="submission" date="2018-11" db="EMBL/GenBank/DDBJ databases">
        <authorList>
            <consortium name="Pathogen Informatics"/>
        </authorList>
    </citation>
    <scope>NUCLEOTIDE SEQUENCE [LARGE SCALE GENOMIC DNA]</scope>
    <source>
        <strain evidence="4 5">NST_G2</strain>
    </source>
</reference>
<dbReference type="Pfam" id="PF23122">
    <property type="entry name" value="C2_ITFG1"/>
    <property type="match status" value="1"/>
</dbReference>
<keyword evidence="5" id="KW-1185">Reference proteome</keyword>
<dbReference type="SUPFAM" id="SSF47923">
    <property type="entry name" value="Ypt/Rab-GAP domain of gyp1p"/>
    <property type="match status" value="2"/>
</dbReference>
<evidence type="ECO:0000313" key="6">
    <source>
        <dbReference type="WBParaSite" id="SSLN_0000946901-mRNA-1"/>
    </source>
</evidence>
<dbReference type="GO" id="GO:0005789">
    <property type="term" value="C:endoplasmic reticulum membrane"/>
    <property type="evidence" value="ECO:0007669"/>
    <property type="project" value="TreeGrafter"/>
</dbReference>
<protein>
    <submittedName>
        <fullName evidence="6">Rab-GAP TBC domain-containing protein</fullName>
    </submittedName>
</protein>
<dbReference type="AlphaFoldDB" id="A0A183SY22"/>
<dbReference type="InterPro" id="IPR028994">
    <property type="entry name" value="Integrin_alpha_N"/>
</dbReference>
<dbReference type="GO" id="GO:0005096">
    <property type="term" value="F:GTPase activator activity"/>
    <property type="evidence" value="ECO:0007669"/>
    <property type="project" value="UniProtKB-KW"/>
</dbReference>
<dbReference type="PANTHER" id="PTHR20913">
    <property type="entry name" value="TBC1 DOMAIN FAMILY MEMBER 20/GTPASE"/>
    <property type="match status" value="1"/>
</dbReference>
<dbReference type="PANTHER" id="PTHR20913:SF7">
    <property type="entry name" value="RE60063P"/>
    <property type="match status" value="1"/>
</dbReference>
<proteinExistence type="predicted"/>
<dbReference type="InterPro" id="IPR057089">
    <property type="entry name" value="C2_TIP"/>
</dbReference>
<dbReference type="SMART" id="SM00164">
    <property type="entry name" value="TBC"/>
    <property type="match status" value="1"/>
</dbReference>
<dbReference type="PROSITE" id="PS50086">
    <property type="entry name" value="TBC_RABGAP"/>
    <property type="match status" value="1"/>
</dbReference>
<dbReference type="Proteomes" id="UP000275846">
    <property type="component" value="Unassembled WGS sequence"/>
</dbReference>
<keyword evidence="2" id="KW-0472">Membrane</keyword>
<dbReference type="InterPro" id="IPR000195">
    <property type="entry name" value="Rab-GAP-TBC_dom"/>
</dbReference>
<dbReference type="OrthoDB" id="206700at2759"/>
<dbReference type="Gene3D" id="1.10.8.1310">
    <property type="match status" value="1"/>
</dbReference>
<dbReference type="GO" id="GO:0006888">
    <property type="term" value="P:endoplasmic reticulum to Golgi vesicle-mediated transport"/>
    <property type="evidence" value="ECO:0007669"/>
    <property type="project" value="TreeGrafter"/>
</dbReference>
<evidence type="ECO:0000313" key="4">
    <source>
        <dbReference type="EMBL" id="VDL95505.1"/>
    </source>
</evidence>
<keyword evidence="2" id="KW-1133">Transmembrane helix</keyword>
<name>A0A183SY22_SCHSO</name>
<evidence type="ECO:0000313" key="5">
    <source>
        <dbReference type="Proteomes" id="UP000275846"/>
    </source>
</evidence>
<dbReference type="STRING" id="70667.A0A183SY22"/>
<feature type="domain" description="Rab-GAP TBC" evidence="3">
    <location>
        <begin position="41"/>
        <end position="227"/>
    </location>
</feature>
<evidence type="ECO:0000259" key="3">
    <source>
        <dbReference type="PROSITE" id="PS50086"/>
    </source>
</evidence>
<accession>A0A183SY22</accession>
<dbReference type="InterPro" id="IPR045913">
    <property type="entry name" value="TBC20/Gyp8-like"/>
</dbReference>
<sequence length="975" mass="108478">MEYFNLQERYRKEKANDVLNHLKDGFEIDWLRHKALSRYGLVNDDIRVKVWPLLAGLTSPIHPNNLQLSFLESLSQAKQVELDVRRMASMLPPNITPEEADLLISETKRLALSILHEHPDLHYYQGFHDVCYVFLSVLGADEAFAVLNKIVPERFSSFMQKSMDATSEMLQLVFDLLEMTSPDIWSRLQNLQLEPFFTLSWVLTWFTHVLSNSNDIHRLYDLFLATDSIMLIYLSVSVIVCSTVELKSTSDDFGELHHALTHLPMKHEVEKLIACAFLLYQNFGPDKLFERAELRRSRNGNPATANKRDKIILRRVLSLDFFYASADRICQSMPFGKMVIVSACVVAAGVLLLTHLWWPSVGAANGPGDSTFTLLQSWNGVDPASFVDLNADRRTDTVVAVQGAGSTPHLEALMEPNAWVARETQGIQAPVLQSLTSDSPHQGMKIRNVVAADFTGNSIVDLLVLTSAKPEGPFEAYIYRGTVEERKYENPLLIGTFRAQPLVCDINADMIADVYGETVNNTRLLVLGGSVFANFTASPPTPWSAQGFAAYVPLTDAVRCVRCVSRSAMIRPLETQFAVIVLTATNQLEVTQPNFTAQGTLELGPAKYIDLPRALKTGIFGNPVFGDFDMDGSIEILVAGCKDKACSNSTIFTYSLSAKTWSEATVDWTPVGSSSTDGSWSLAPTESFDGLYLSPIIGPSVGDSDLDGYPDLAVGLLYKSQSGETSRIPAILHNIFKKQQPAALAFQAYLLPGVKPNSKSKESLRQVAFFDQNEDGMLDLFVSYQTQNMVNTYLFLQDLPSERYFLKVMLTNGLCGSPSSCPANRIPYGLPGYGYQTSYSTSGENGGEIKATSVFVTSSCCGSLQLPYTIFGFGDFANYIQQVPVSVASPSSVSCPFCLLYFGVFLSLFFDFHFSWQSKLFLEPLYNMKVIYVAITLVSTCVLLLIIISILQYMEMRADRQEQLQESQRFHFDAM</sequence>
<reference evidence="6" key="1">
    <citation type="submission" date="2016-06" db="UniProtKB">
        <authorList>
            <consortium name="WormBaseParasite"/>
        </authorList>
    </citation>
    <scope>IDENTIFICATION</scope>
</reference>
<keyword evidence="2" id="KW-0812">Transmembrane</keyword>